<accession>A0A0C2ZEC3</accession>
<reference evidence="2" key="2">
    <citation type="submission" date="2015-01" db="EMBL/GenBank/DDBJ databases">
        <title>Evolutionary Origins and Diversification of the Mycorrhizal Mutualists.</title>
        <authorList>
            <consortium name="DOE Joint Genome Institute"/>
            <consortium name="Mycorrhizal Genomics Consortium"/>
            <person name="Kohler A."/>
            <person name="Kuo A."/>
            <person name="Nagy L.G."/>
            <person name="Floudas D."/>
            <person name="Copeland A."/>
            <person name="Barry K.W."/>
            <person name="Cichocki N."/>
            <person name="Veneault-Fourrey C."/>
            <person name="LaButti K."/>
            <person name="Lindquist E.A."/>
            <person name="Lipzen A."/>
            <person name="Lundell T."/>
            <person name="Morin E."/>
            <person name="Murat C."/>
            <person name="Riley R."/>
            <person name="Ohm R."/>
            <person name="Sun H."/>
            <person name="Tunlid A."/>
            <person name="Henrissat B."/>
            <person name="Grigoriev I.V."/>
            <person name="Hibbett D.S."/>
            <person name="Martin F."/>
        </authorList>
    </citation>
    <scope>NUCLEOTIDE SEQUENCE [LARGE SCALE GENOMIC DNA]</scope>
    <source>
        <strain evidence="2">Foug A</strain>
    </source>
</reference>
<evidence type="ECO:0000313" key="2">
    <source>
        <dbReference type="Proteomes" id="UP000053989"/>
    </source>
</evidence>
<sequence>GESLLQEVESGATVVGEFPRSVFAGKPHERNDNVGVVVDETTVEVHESEEGLNVLNFPWFWPVGNGLNFLHGHRESIGRETETEVLGGGGMELTFLRLGEEIVLSETSEDFVDMFLMGLEVLREIHKDTIDEPLESRGSICQAEGHDIPLEGTIPHAEHSFPFITFCNADQVVCVAEINLRVDLGLARGIEEV</sequence>
<keyword evidence="2" id="KW-1185">Reference proteome</keyword>
<feature type="non-terminal residue" evidence="1">
    <location>
        <position position="1"/>
    </location>
</feature>
<dbReference type="EMBL" id="KN822269">
    <property type="protein sequence ID" value="KIM51287.1"/>
    <property type="molecule type" value="Genomic_DNA"/>
</dbReference>
<protein>
    <submittedName>
        <fullName evidence="1">Uncharacterized protein</fullName>
    </submittedName>
</protein>
<organism evidence="1 2">
    <name type="scientific">Scleroderma citrinum Foug A</name>
    <dbReference type="NCBI Taxonomy" id="1036808"/>
    <lineage>
        <taxon>Eukaryota</taxon>
        <taxon>Fungi</taxon>
        <taxon>Dikarya</taxon>
        <taxon>Basidiomycota</taxon>
        <taxon>Agaricomycotina</taxon>
        <taxon>Agaricomycetes</taxon>
        <taxon>Agaricomycetidae</taxon>
        <taxon>Boletales</taxon>
        <taxon>Sclerodermatineae</taxon>
        <taxon>Sclerodermataceae</taxon>
        <taxon>Scleroderma</taxon>
    </lineage>
</organism>
<dbReference type="Proteomes" id="UP000053989">
    <property type="component" value="Unassembled WGS sequence"/>
</dbReference>
<evidence type="ECO:0000313" key="1">
    <source>
        <dbReference type="EMBL" id="KIM51287.1"/>
    </source>
</evidence>
<proteinExistence type="predicted"/>
<gene>
    <name evidence="1" type="ORF">SCLCIDRAFT_143604</name>
</gene>
<dbReference type="InParanoid" id="A0A0C2ZEC3"/>
<dbReference type="AlphaFoldDB" id="A0A0C2ZEC3"/>
<dbReference type="HOGENOM" id="CLU_090544_1_1_1"/>
<name>A0A0C2ZEC3_9AGAM</name>
<reference evidence="1 2" key="1">
    <citation type="submission" date="2014-04" db="EMBL/GenBank/DDBJ databases">
        <authorList>
            <consortium name="DOE Joint Genome Institute"/>
            <person name="Kuo A."/>
            <person name="Kohler A."/>
            <person name="Nagy L.G."/>
            <person name="Floudas D."/>
            <person name="Copeland A."/>
            <person name="Barry K.W."/>
            <person name="Cichocki N."/>
            <person name="Veneault-Fourrey C."/>
            <person name="LaButti K."/>
            <person name="Lindquist E.A."/>
            <person name="Lipzen A."/>
            <person name="Lundell T."/>
            <person name="Morin E."/>
            <person name="Murat C."/>
            <person name="Sun H."/>
            <person name="Tunlid A."/>
            <person name="Henrissat B."/>
            <person name="Grigoriev I.V."/>
            <person name="Hibbett D.S."/>
            <person name="Martin F."/>
            <person name="Nordberg H.P."/>
            <person name="Cantor M.N."/>
            <person name="Hua S.X."/>
        </authorList>
    </citation>
    <scope>NUCLEOTIDE SEQUENCE [LARGE SCALE GENOMIC DNA]</scope>
    <source>
        <strain evidence="1 2">Foug A</strain>
    </source>
</reference>
<dbReference type="OrthoDB" id="3046524at2759"/>